<proteinExistence type="predicted"/>
<reference evidence="1" key="1">
    <citation type="journal article" date="2023" name="Science">
        <title>Genome structures resolve the early diversification of teleost fishes.</title>
        <authorList>
            <person name="Parey E."/>
            <person name="Louis A."/>
            <person name="Montfort J."/>
            <person name="Bouchez O."/>
            <person name="Roques C."/>
            <person name="Iampietro C."/>
            <person name="Lluch J."/>
            <person name="Castinel A."/>
            <person name="Donnadieu C."/>
            <person name="Desvignes T."/>
            <person name="Floi Bucao C."/>
            <person name="Jouanno E."/>
            <person name="Wen M."/>
            <person name="Mejri S."/>
            <person name="Dirks R."/>
            <person name="Jansen H."/>
            <person name="Henkel C."/>
            <person name="Chen W.J."/>
            <person name="Zahm M."/>
            <person name="Cabau C."/>
            <person name="Klopp C."/>
            <person name="Thompson A.W."/>
            <person name="Robinson-Rechavi M."/>
            <person name="Braasch I."/>
            <person name="Lecointre G."/>
            <person name="Bobe J."/>
            <person name="Postlethwait J.H."/>
            <person name="Berthelot C."/>
            <person name="Roest Crollius H."/>
            <person name="Guiguen Y."/>
        </authorList>
    </citation>
    <scope>NUCLEOTIDE SEQUENCE</scope>
    <source>
        <strain evidence="1">Concon-B</strain>
    </source>
</reference>
<evidence type="ECO:0000313" key="1">
    <source>
        <dbReference type="EMBL" id="KAJ8287678.1"/>
    </source>
</evidence>
<protein>
    <submittedName>
        <fullName evidence="1">Uncharacterized protein</fullName>
    </submittedName>
</protein>
<sequence>MIVKDMQPVSVVEDEGFRKFVKTLEPRYKIPNNVLKALKKERRKKKNVPARNQIIFNRFNNWDGSEAQ</sequence>
<comment type="caution">
    <text evidence="1">The sequence shown here is derived from an EMBL/GenBank/DDBJ whole genome shotgun (WGS) entry which is preliminary data.</text>
</comment>
<dbReference type="Proteomes" id="UP001152803">
    <property type="component" value="Unassembled WGS sequence"/>
</dbReference>
<name>A0A9Q1E138_CONCO</name>
<gene>
    <name evidence="1" type="ORF">COCON_G00003370</name>
</gene>
<accession>A0A9Q1E138</accession>
<dbReference type="SUPFAM" id="SSF140996">
    <property type="entry name" value="Hermes dimerisation domain"/>
    <property type="match status" value="1"/>
</dbReference>
<dbReference type="Gene3D" id="1.10.10.1070">
    <property type="entry name" value="Zinc finger, BED domain-containing"/>
    <property type="match status" value="1"/>
</dbReference>
<evidence type="ECO:0000313" key="2">
    <source>
        <dbReference type="Proteomes" id="UP001152803"/>
    </source>
</evidence>
<keyword evidence="2" id="KW-1185">Reference proteome</keyword>
<dbReference type="EMBL" id="JAFJMO010000001">
    <property type="protein sequence ID" value="KAJ8287678.1"/>
    <property type="molecule type" value="Genomic_DNA"/>
</dbReference>
<dbReference type="AlphaFoldDB" id="A0A9Q1E138"/>
<dbReference type="OrthoDB" id="1869581at2759"/>
<organism evidence="1 2">
    <name type="scientific">Conger conger</name>
    <name type="common">Conger eel</name>
    <name type="synonym">Muraena conger</name>
    <dbReference type="NCBI Taxonomy" id="82655"/>
    <lineage>
        <taxon>Eukaryota</taxon>
        <taxon>Metazoa</taxon>
        <taxon>Chordata</taxon>
        <taxon>Craniata</taxon>
        <taxon>Vertebrata</taxon>
        <taxon>Euteleostomi</taxon>
        <taxon>Actinopterygii</taxon>
        <taxon>Neopterygii</taxon>
        <taxon>Teleostei</taxon>
        <taxon>Anguilliformes</taxon>
        <taxon>Congridae</taxon>
        <taxon>Conger</taxon>
    </lineage>
</organism>